<comment type="caution">
    <text evidence="1">The sequence shown here is derived from an EMBL/GenBank/DDBJ whole genome shotgun (WGS) entry which is preliminary data.</text>
</comment>
<evidence type="ECO:0000313" key="1">
    <source>
        <dbReference type="EMBL" id="GAA5164173.1"/>
    </source>
</evidence>
<name>A0ABP9QMC6_9PSEU</name>
<gene>
    <name evidence="1" type="ORF">GCM10023321_52240</name>
</gene>
<evidence type="ECO:0000313" key="2">
    <source>
        <dbReference type="Proteomes" id="UP001428817"/>
    </source>
</evidence>
<dbReference type="EMBL" id="BAABJP010000030">
    <property type="protein sequence ID" value="GAA5164173.1"/>
    <property type="molecule type" value="Genomic_DNA"/>
</dbReference>
<evidence type="ECO:0008006" key="3">
    <source>
        <dbReference type="Google" id="ProtNLM"/>
    </source>
</evidence>
<dbReference type="Proteomes" id="UP001428817">
    <property type="component" value="Unassembled WGS sequence"/>
</dbReference>
<organism evidence="1 2">
    <name type="scientific">Pseudonocardia eucalypti</name>
    <dbReference type="NCBI Taxonomy" id="648755"/>
    <lineage>
        <taxon>Bacteria</taxon>
        <taxon>Bacillati</taxon>
        <taxon>Actinomycetota</taxon>
        <taxon>Actinomycetes</taxon>
        <taxon>Pseudonocardiales</taxon>
        <taxon>Pseudonocardiaceae</taxon>
        <taxon>Pseudonocardia</taxon>
    </lineage>
</organism>
<protein>
    <recommendedName>
        <fullName evidence="3">DUF222 domain-containing protein</fullName>
    </recommendedName>
</protein>
<keyword evidence="2" id="KW-1185">Reference proteome</keyword>
<sequence length="97" mass="10419">MLDKERAAWLRWRGAEDHLYPTLISDPTGYQRALEQIHAVVAELRRRGEDLSALLTAEAAADEVLAAACPAGSALPADLVVRAACALRARELGVGAR</sequence>
<proteinExistence type="predicted"/>
<accession>A0ABP9QMC6</accession>
<reference evidence="2" key="1">
    <citation type="journal article" date="2019" name="Int. J. Syst. Evol. Microbiol.">
        <title>The Global Catalogue of Microorganisms (GCM) 10K type strain sequencing project: providing services to taxonomists for standard genome sequencing and annotation.</title>
        <authorList>
            <consortium name="The Broad Institute Genomics Platform"/>
            <consortium name="The Broad Institute Genome Sequencing Center for Infectious Disease"/>
            <person name="Wu L."/>
            <person name="Ma J."/>
        </authorList>
    </citation>
    <scope>NUCLEOTIDE SEQUENCE [LARGE SCALE GENOMIC DNA]</scope>
    <source>
        <strain evidence="2">JCM 18303</strain>
    </source>
</reference>